<keyword evidence="2" id="KW-1185">Reference proteome</keyword>
<dbReference type="Proteomes" id="UP001732700">
    <property type="component" value="Chromosome 7D"/>
</dbReference>
<name>A0ACD6AFE2_AVESA</name>
<organism evidence="1 2">
    <name type="scientific">Avena sativa</name>
    <name type="common">Oat</name>
    <dbReference type="NCBI Taxonomy" id="4498"/>
    <lineage>
        <taxon>Eukaryota</taxon>
        <taxon>Viridiplantae</taxon>
        <taxon>Streptophyta</taxon>
        <taxon>Embryophyta</taxon>
        <taxon>Tracheophyta</taxon>
        <taxon>Spermatophyta</taxon>
        <taxon>Magnoliopsida</taxon>
        <taxon>Liliopsida</taxon>
        <taxon>Poales</taxon>
        <taxon>Poaceae</taxon>
        <taxon>BOP clade</taxon>
        <taxon>Pooideae</taxon>
        <taxon>Poodae</taxon>
        <taxon>Poeae</taxon>
        <taxon>Poeae Chloroplast Group 1 (Aveneae type)</taxon>
        <taxon>Aveninae</taxon>
        <taxon>Avena</taxon>
    </lineage>
</organism>
<reference evidence="1" key="2">
    <citation type="submission" date="2025-09" db="UniProtKB">
        <authorList>
            <consortium name="EnsemblPlants"/>
        </authorList>
    </citation>
    <scope>IDENTIFICATION</scope>
</reference>
<evidence type="ECO:0000313" key="2">
    <source>
        <dbReference type="Proteomes" id="UP001732700"/>
    </source>
</evidence>
<accession>A0ACD6AFE2</accession>
<reference evidence="1" key="1">
    <citation type="submission" date="2021-05" db="EMBL/GenBank/DDBJ databases">
        <authorList>
            <person name="Scholz U."/>
            <person name="Mascher M."/>
            <person name="Fiebig A."/>
        </authorList>
    </citation>
    <scope>NUCLEOTIDE SEQUENCE [LARGE SCALE GENOMIC DNA]</scope>
</reference>
<proteinExistence type="predicted"/>
<sequence length="419" mass="46788">MLAKFRPPMATSPKTKAAPAVAFSTAAERDGYAQYNHTDACQHLRWTSRESYEYMYARPWSRVVDFYATLVRTGAGTAGLAELFGKAEKGHACDTNGQEPLTSFDEKQMPVKSSKGRGGRWERANFKIVLSYHGGSFDGWQKQPGLNTVQGLVEKHLGQFVDERKAKQLQDRSLPIEGCATVAGRTDKGVTALQQVCSFYTWRKDVQPSDIKDTINEAAPDKINSLVVSEVSREFHPNFSAKWRRYLYIFPLDDDAKSISGDEQSSIMLKNPEYNIAPRSFDVAKVDKILRQLEGKMLSYKMFARDTQASRSAGPATECFMFHSRAAVTKLYSADENCKEGMTVMCVELVANRFLRKMVRVLVATTIREAAAGADEDALLNLMEATCRRATAPPAPAEGLCLVDVGYEEFNEQRCFIVD</sequence>
<evidence type="ECO:0000313" key="1">
    <source>
        <dbReference type="EnsemblPlants" id="AVESA.00010b.r2.7DG1347240.1.CDS"/>
    </source>
</evidence>
<protein>
    <submittedName>
        <fullName evidence="1">Uncharacterized protein</fullName>
    </submittedName>
</protein>
<dbReference type="EnsemblPlants" id="AVESA.00010b.r2.7DG1347240.1">
    <property type="protein sequence ID" value="AVESA.00010b.r2.7DG1347240.1.CDS"/>
    <property type="gene ID" value="AVESA.00010b.r2.7DG1347240"/>
</dbReference>